<evidence type="ECO:0000313" key="2">
    <source>
        <dbReference type="EMBL" id="GMK44658.1"/>
    </source>
</evidence>
<dbReference type="InterPro" id="IPR038694">
    <property type="entry name" value="DUF427_sf"/>
</dbReference>
<keyword evidence="3" id="KW-1185">Reference proteome</keyword>
<dbReference type="InterPro" id="IPR007361">
    <property type="entry name" value="DUF427"/>
</dbReference>
<reference evidence="2 3" key="1">
    <citation type="submission" date="2023-05" db="EMBL/GenBank/DDBJ databases">
        <title>Draft genome of Paenibacillus sp. CCS26.</title>
        <authorList>
            <person name="Akita H."/>
            <person name="Shinto Y."/>
            <person name="Kimura Z."/>
        </authorList>
    </citation>
    <scope>NUCLEOTIDE SEQUENCE [LARGE SCALE GENOMIC DNA]</scope>
    <source>
        <strain evidence="2 3">CCS26</strain>
    </source>
</reference>
<dbReference type="PANTHER" id="PTHR34310">
    <property type="entry name" value="DUF427 DOMAIN PROTEIN (AFU_ORTHOLOGUE AFUA_3G02220)"/>
    <property type="match status" value="1"/>
</dbReference>
<dbReference type="Proteomes" id="UP001285921">
    <property type="component" value="Unassembled WGS sequence"/>
</dbReference>
<dbReference type="PANTHER" id="PTHR34310:SF9">
    <property type="entry name" value="BLR5716 PROTEIN"/>
    <property type="match status" value="1"/>
</dbReference>
<gene>
    <name evidence="2" type="ORF">PghCCS26_17860</name>
</gene>
<dbReference type="Gene3D" id="2.170.150.40">
    <property type="entry name" value="Domain of unknown function (DUF427)"/>
    <property type="match status" value="2"/>
</dbReference>
<feature type="domain" description="DUF427" evidence="1">
    <location>
        <begin position="29"/>
        <end position="120"/>
    </location>
</feature>
<accession>A0ABQ6NIR9</accession>
<sequence length="275" mass="31562">MVHFDPQWSLRDIGGADWQIRAERSPRWIRVKFGNVFVADSKRALVVTETGKLPVYYFPKADVRTDLLLESPHRELDPNKGEATYWHVDTGNGFIERAAWTYSTPTTESALLADYIAFVWKKADAWFEEEEEIFVHARDPYTRIDALPSSRHVQVLLGGQVIADSRNPVILLETGLTPRYYLPKEDIDFNYLIPSETITRCPYKGLATYHTVSVGDKVYKDVVWQYENPLPEVHEIAGRYSFYNEVVDAIIIDGETWVLRGEDRLAYGNIGKTNA</sequence>
<name>A0ABQ6NIR9_9BACL</name>
<evidence type="ECO:0000313" key="3">
    <source>
        <dbReference type="Proteomes" id="UP001285921"/>
    </source>
</evidence>
<dbReference type="EMBL" id="BTCL01000004">
    <property type="protein sequence ID" value="GMK44658.1"/>
    <property type="molecule type" value="Genomic_DNA"/>
</dbReference>
<protein>
    <recommendedName>
        <fullName evidence="1">DUF427 domain-containing protein</fullName>
    </recommendedName>
</protein>
<organism evidence="2 3">
    <name type="scientific">Paenibacillus glycanilyticus</name>
    <dbReference type="NCBI Taxonomy" id="126569"/>
    <lineage>
        <taxon>Bacteria</taxon>
        <taxon>Bacillati</taxon>
        <taxon>Bacillota</taxon>
        <taxon>Bacilli</taxon>
        <taxon>Bacillales</taxon>
        <taxon>Paenibacillaceae</taxon>
        <taxon>Paenibacillus</taxon>
    </lineage>
</organism>
<evidence type="ECO:0000259" key="1">
    <source>
        <dbReference type="Pfam" id="PF04248"/>
    </source>
</evidence>
<comment type="caution">
    <text evidence="2">The sequence shown here is derived from an EMBL/GenBank/DDBJ whole genome shotgun (WGS) entry which is preliminary data.</text>
</comment>
<dbReference type="Pfam" id="PF04248">
    <property type="entry name" value="NTP_transf_9"/>
    <property type="match status" value="2"/>
</dbReference>
<proteinExistence type="predicted"/>
<dbReference type="RefSeq" id="WP_317979607.1">
    <property type="nucleotide sequence ID" value="NZ_BTCL01000004.1"/>
</dbReference>
<feature type="domain" description="DUF427" evidence="1">
    <location>
        <begin position="153"/>
        <end position="245"/>
    </location>
</feature>